<keyword evidence="7" id="KW-1185">Reference proteome</keyword>
<name>A0ABW4PJJ4_9ACTN</name>
<dbReference type="EMBL" id="JBHUFU010000008">
    <property type="protein sequence ID" value="MFD1830921.1"/>
    <property type="molecule type" value="Genomic_DNA"/>
</dbReference>
<reference evidence="7" key="1">
    <citation type="journal article" date="2019" name="Int. J. Syst. Evol. Microbiol.">
        <title>The Global Catalogue of Microorganisms (GCM) 10K type strain sequencing project: providing services to taxonomists for standard genome sequencing and annotation.</title>
        <authorList>
            <consortium name="The Broad Institute Genomics Platform"/>
            <consortium name="The Broad Institute Genome Sequencing Center for Infectious Disease"/>
            <person name="Wu L."/>
            <person name="Ma J."/>
        </authorList>
    </citation>
    <scope>NUCLEOTIDE SEQUENCE [LARGE SCALE GENOMIC DNA]</scope>
    <source>
        <strain evidence="7">CGMCC 4.7455</strain>
    </source>
</reference>
<evidence type="ECO:0000256" key="2">
    <source>
        <dbReference type="ARBA" id="ARBA00005582"/>
    </source>
</evidence>
<evidence type="ECO:0000256" key="4">
    <source>
        <dbReference type="RuleBase" id="RU003476"/>
    </source>
</evidence>
<proteinExistence type="inferred from homology"/>
<dbReference type="PANTHER" id="PTHR43046">
    <property type="entry name" value="GDP-MANNOSE MANNOSYL HYDROLASE"/>
    <property type="match status" value="1"/>
</dbReference>
<comment type="caution">
    <text evidence="6">The sequence shown here is derived from an EMBL/GenBank/DDBJ whole genome shotgun (WGS) entry which is preliminary data.</text>
</comment>
<gene>
    <name evidence="6" type="ORF">ACFSJS_14740</name>
</gene>
<dbReference type="Gene3D" id="3.90.79.10">
    <property type="entry name" value="Nucleoside Triphosphate Pyrophosphohydrolase"/>
    <property type="match status" value="1"/>
</dbReference>
<dbReference type="InterPro" id="IPR020476">
    <property type="entry name" value="Nudix_hydrolase"/>
</dbReference>
<evidence type="ECO:0000256" key="3">
    <source>
        <dbReference type="ARBA" id="ARBA00022801"/>
    </source>
</evidence>
<dbReference type="SUPFAM" id="SSF55811">
    <property type="entry name" value="Nudix"/>
    <property type="match status" value="1"/>
</dbReference>
<organism evidence="6 7">
    <name type="scientific">Streptomyces desertarenae</name>
    <dbReference type="NCBI Taxonomy" id="2666184"/>
    <lineage>
        <taxon>Bacteria</taxon>
        <taxon>Bacillati</taxon>
        <taxon>Actinomycetota</taxon>
        <taxon>Actinomycetes</taxon>
        <taxon>Kitasatosporales</taxon>
        <taxon>Streptomycetaceae</taxon>
        <taxon>Streptomyces</taxon>
    </lineage>
</organism>
<evidence type="ECO:0000313" key="7">
    <source>
        <dbReference type="Proteomes" id="UP001597365"/>
    </source>
</evidence>
<dbReference type="InterPro" id="IPR020084">
    <property type="entry name" value="NUDIX_hydrolase_CS"/>
</dbReference>
<evidence type="ECO:0000259" key="5">
    <source>
        <dbReference type="PROSITE" id="PS51462"/>
    </source>
</evidence>
<feature type="domain" description="Nudix hydrolase" evidence="5">
    <location>
        <begin position="40"/>
        <end position="163"/>
    </location>
</feature>
<dbReference type="InterPro" id="IPR015797">
    <property type="entry name" value="NUDIX_hydrolase-like_dom_sf"/>
</dbReference>
<dbReference type="Proteomes" id="UP001597365">
    <property type="component" value="Unassembled WGS sequence"/>
</dbReference>
<dbReference type="PRINTS" id="PR00502">
    <property type="entry name" value="NUDIXFAMILY"/>
</dbReference>
<dbReference type="PROSITE" id="PS51462">
    <property type="entry name" value="NUDIX"/>
    <property type="match status" value="1"/>
</dbReference>
<accession>A0ABW4PJJ4</accession>
<dbReference type="InterPro" id="IPR000086">
    <property type="entry name" value="NUDIX_hydrolase_dom"/>
</dbReference>
<dbReference type="RefSeq" id="WP_380900340.1">
    <property type="nucleotide sequence ID" value="NZ_JBHUFU010000008.1"/>
</dbReference>
<protein>
    <submittedName>
        <fullName evidence="6">NUDIX domain-containing protein</fullName>
    </submittedName>
</protein>
<sequence length="163" mass="18348">MPGTRTTRYAADGARRLAARLWHLLAGPLQWRALWLVHAKFTVGVTGVVRDGDGNVLLLRHRLWRRDRPWGLPTGCARRGETLAETVVREVREETGLDVRVGGLLRLESGYRLRLEAAYEARLTGGTLRIDPFEILEAGWFPPDALPAGLLESHRRLIERGPD</sequence>
<evidence type="ECO:0000256" key="1">
    <source>
        <dbReference type="ARBA" id="ARBA00001946"/>
    </source>
</evidence>
<dbReference type="PROSITE" id="PS00893">
    <property type="entry name" value="NUDIX_BOX"/>
    <property type="match status" value="1"/>
</dbReference>
<evidence type="ECO:0000313" key="6">
    <source>
        <dbReference type="EMBL" id="MFD1830921.1"/>
    </source>
</evidence>
<comment type="similarity">
    <text evidence="2 4">Belongs to the Nudix hydrolase family.</text>
</comment>
<comment type="cofactor">
    <cofactor evidence="1">
        <name>Mg(2+)</name>
        <dbReference type="ChEBI" id="CHEBI:18420"/>
    </cofactor>
</comment>
<dbReference type="PANTHER" id="PTHR43046:SF16">
    <property type="entry name" value="ADP-RIBOSE PYROPHOSPHATASE YJHB-RELATED"/>
    <property type="match status" value="1"/>
</dbReference>
<dbReference type="Pfam" id="PF00293">
    <property type="entry name" value="NUDIX"/>
    <property type="match status" value="1"/>
</dbReference>
<keyword evidence="3 4" id="KW-0378">Hydrolase</keyword>